<dbReference type="STRING" id="5866.A0A061D1R6"/>
<evidence type="ECO:0000313" key="5">
    <source>
        <dbReference type="Proteomes" id="UP000033188"/>
    </source>
</evidence>
<evidence type="ECO:0000313" key="4">
    <source>
        <dbReference type="EMBL" id="CDR94731.1"/>
    </source>
</evidence>
<feature type="repeat" description="WD" evidence="1">
    <location>
        <begin position="490"/>
        <end position="522"/>
    </location>
</feature>
<dbReference type="InterPro" id="IPR028364">
    <property type="entry name" value="Ribosomal_uL1/biogenesis"/>
</dbReference>
<dbReference type="Gene3D" id="2.130.10.10">
    <property type="entry name" value="YVTN repeat-like/Quinoprotein amine dehydrogenase"/>
    <property type="match status" value="2"/>
</dbReference>
<dbReference type="OMA" id="STIHAHK"/>
<dbReference type="InterPro" id="IPR045245">
    <property type="entry name" value="Pfs2-like"/>
</dbReference>
<feature type="repeat" description="WD" evidence="1">
    <location>
        <begin position="776"/>
        <end position="808"/>
    </location>
</feature>
<dbReference type="InterPro" id="IPR036322">
    <property type="entry name" value="WD40_repeat_dom_sf"/>
</dbReference>
<dbReference type="InterPro" id="IPR015943">
    <property type="entry name" value="WD40/YVTN_repeat-like_dom_sf"/>
</dbReference>
<dbReference type="SUPFAM" id="SSF50978">
    <property type="entry name" value="WD40 repeat-like"/>
    <property type="match status" value="1"/>
</dbReference>
<gene>
    <name evidence="4" type="ORF">BBBOND_0110290</name>
</gene>
<dbReference type="InterPro" id="IPR016095">
    <property type="entry name" value="Ribosomal_uL1_3-a/b-sand"/>
</dbReference>
<dbReference type="Pfam" id="PF00400">
    <property type="entry name" value="WD40"/>
    <property type="match status" value="5"/>
</dbReference>
<dbReference type="Gene3D" id="3.30.190.20">
    <property type="match status" value="1"/>
</dbReference>
<evidence type="ECO:0000256" key="2">
    <source>
        <dbReference type="SAM" id="MobiDB-lite"/>
    </source>
</evidence>
<dbReference type="OrthoDB" id="16717at2759"/>
<dbReference type="PANTHER" id="PTHR22836:SF0">
    <property type="entry name" value="PRE-MRNA 3' END PROCESSING PROTEIN WDR33"/>
    <property type="match status" value="1"/>
</dbReference>
<feature type="repeat" description="WD" evidence="1">
    <location>
        <begin position="622"/>
        <end position="663"/>
    </location>
</feature>
<dbReference type="EMBL" id="LK391707">
    <property type="protein sequence ID" value="CDR94731.1"/>
    <property type="molecule type" value="Genomic_DNA"/>
</dbReference>
<protein>
    <submittedName>
        <fullName evidence="4">WD repeat domain containing protein, putative</fullName>
    </submittedName>
</protein>
<dbReference type="KEGG" id="bbig:BBBOND_0110290"/>
<dbReference type="GO" id="GO:0031124">
    <property type="term" value="P:mRNA 3'-end processing"/>
    <property type="evidence" value="ECO:0007669"/>
    <property type="project" value="InterPro"/>
</dbReference>
<keyword evidence="1" id="KW-0853">WD repeat</keyword>
<feature type="repeat" description="WD" evidence="1">
    <location>
        <begin position="664"/>
        <end position="705"/>
    </location>
</feature>
<keyword evidence="3" id="KW-0732">Signal</keyword>
<sequence length="858" mass="95393">MGRGVTWAYLYFLLLVKSLRVHTYARIPANRAISESFIHCFGARGAEPRQRDLEPGFRTASGCGYRSFRSNASNKGGAKGSKKTVISGTAAERQALIDRSLELGISQDDIDDYLKQYKVVKSKRPAAAATASKPEVAPASPVTADKETAKPPGSPAEQPKKRKLPKRLLEKSEYLPERGVEYPLYDAIDRIKLISGVRFVEGIDVALHVPLSRKKIRATAAHYARLITIPHQSLKSKRCRIGVFAKPAVCDQVRALNATKVLFVGGADLIEQFKAQDQYPDVDFVLSDLETFHKLATIGRQLGRRGLMPSLTVGTCIQHTADLLDTVEKVEHRNTFILRADRVGDIKCNFADVTMPREEIRENLLEIVKYLRQNKPEFAGAQLLSAAYVSSSMGPSFRIFLKDLGCRGHMGDDSADSIPLAQRMGIDRISIDYAATLVPWMTRGRYEKRIRVPRHRDTPLEFNSVRPAFCYSSFSNHYNGVCSNLAHASFNRNKFPIVSLKWFPNGKTLLAGSQGGKLIMWNGLTFQFDDIKRYPVSGGSVTAIEWSPDGDFLISGDEYGKLALLSPALSLLDNTLFEGLGKPVLDVSMSHNGAKVGACADTYSPHIWDVQRRHLEGVLSGDHVDSTSVSCMQWHPSKSLIATGSKINVVSLWDPATRTQISTIHAHKAPICKISWNPDGYAFLTAAVDGLVKLWDLRMMKQLMVYKIASPPAPSANVNAAGQPMPPPMKMLTIPTTIGWNPVQRNVFAVCDNKSRLFFFSSDFSEPLAEINVNVTDDRDTATLAMDWHPMGHLLATCSDDRVVRFWSRSNPGGMNQQKENVKTFGDSEFVRSFPLSRYKFKRKLDISTLPCVTRDHR</sequence>
<dbReference type="GeneID" id="24563272"/>
<dbReference type="SUPFAM" id="SSF56808">
    <property type="entry name" value="Ribosomal protein L1"/>
    <property type="match status" value="1"/>
</dbReference>
<name>A0A061D1R6_BABBI</name>
<dbReference type="RefSeq" id="XP_012766917.1">
    <property type="nucleotide sequence ID" value="XM_012911463.1"/>
</dbReference>
<dbReference type="PROSITE" id="PS50294">
    <property type="entry name" value="WD_REPEATS_REGION"/>
    <property type="match status" value="1"/>
</dbReference>
<accession>A0A061D1R6</accession>
<proteinExistence type="predicted"/>
<reference evidence="5" key="1">
    <citation type="journal article" date="2014" name="Nucleic Acids Res.">
        <title>The evolutionary dynamics of variant antigen genes in Babesia reveal a history of genomic innovation underlying host-parasite interaction.</title>
        <authorList>
            <person name="Jackson A.P."/>
            <person name="Otto T.D."/>
            <person name="Darby A."/>
            <person name="Ramaprasad A."/>
            <person name="Xia D."/>
            <person name="Echaide I.E."/>
            <person name="Farber M."/>
            <person name="Gahlot S."/>
            <person name="Gamble J."/>
            <person name="Gupta D."/>
            <person name="Gupta Y."/>
            <person name="Jackson L."/>
            <person name="Malandrin L."/>
            <person name="Malas T.B."/>
            <person name="Moussa E."/>
            <person name="Nair M."/>
            <person name="Reid A.J."/>
            <person name="Sanders M."/>
            <person name="Sharma J."/>
            <person name="Tracey A."/>
            <person name="Quail M.A."/>
            <person name="Weir W."/>
            <person name="Wastling J.M."/>
            <person name="Hall N."/>
            <person name="Willadsen P."/>
            <person name="Lingelbach K."/>
            <person name="Shiels B."/>
            <person name="Tait A."/>
            <person name="Berriman M."/>
            <person name="Allred D.R."/>
            <person name="Pain A."/>
        </authorList>
    </citation>
    <scope>NUCLEOTIDE SEQUENCE [LARGE SCALE GENOMIC DNA]</scope>
    <source>
        <strain evidence="5">Bond</strain>
    </source>
</reference>
<evidence type="ECO:0000256" key="3">
    <source>
        <dbReference type="SAM" id="SignalP"/>
    </source>
</evidence>
<dbReference type="SMART" id="SM00320">
    <property type="entry name" value="WD40"/>
    <property type="match status" value="6"/>
</dbReference>
<evidence type="ECO:0000256" key="1">
    <source>
        <dbReference type="PROSITE-ProRule" id="PRU00221"/>
    </source>
</evidence>
<feature type="chain" id="PRO_5001595360" evidence="3">
    <location>
        <begin position="26"/>
        <end position="858"/>
    </location>
</feature>
<keyword evidence="5" id="KW-1185">Reference proteome</keyword>
<dbReference type="PANTHER" id="PTHR22836">
    <property type="entry name" value="WD40 REPEAT PROTEIN"/>
    <property type="match status" value="1"/>
</dbReference>
<organism evidence="4 5">
    <name type="scientific">Babesia bigemina</name>
    <dbReference type="NCBI Taxonomy" id="5866"/>
    <lineage>
        <taxon>Eukaryota</taxon>
        <taxon>Sar</taxon>
        <taxon>Alveolata</taxon>
        <taxon>Apicomplexa</taxon>
        <taxon>Aconoidasida</taxon>
        <taxon>Piroplasmida</taxon>
        <taxon>Babesiidae</taxon>
        <taxon>Babesia</taxon>
    </lineage>
</organism>
<dbReference type="Proteomes" id="UP000033188">
    <property type="component" value="Chromosome 1"/>
</dbReference>
<dbReference type="VEuPathDB" id="PiroplasmaDB:BBBOND_0110290"/>
<feature type="signal peptide" evidence="3">
    <location>
        <begin position="1"/>
        <end position="25"/>
    </location>
</feature>
<feature type="region of interest" description="Disordered" evidence="2">
    <location>
        <begin position="128"/>
        <end position="168"/>
    </location>
</feature>
<dbReference type="InterPro" id="IPR001680">
    <property type="entry name" value="WD40_rpt"/>
</dbReference>
<dbReference type="PROSITE" id="PS50082">
    <property type="entry name" value="WD_REPEATS_2"/>
    <property type="match status" value="4"/>
</dbReference>
<dbReference type="GO" id="GO:0005847">
    <property type="term" value="C:mRNA cleavage and polyadenylation specificity factor complex"/>
    <property type="evidence" value="ECO:0007669"/>
    <property type="project" value="TreeGrafter"/>
</dbReference>
<dbReference type="Gene3D" id="3.40.50.790">
    <property type="match status" value="1"/>
</dbReference>
<dbReference type="InterPro" id="IPR023674">
    <property type="entry name" value="Ribosomal_uL1-like"/>
</dbReference>
<dbReference type="Pfam" id="PF00687">
    <property type="entry name" value="Ribosomal_L1"/>
    <property type="match status" value="1"/>
</dbReference>
<dbReference type="AlphaFoldDB" id="A0A061D1R6"/>